<evidence type="ECO:0000256" key="3">
    <source>
        <dbReference type="ARBA" id="ARBA00023163"/>
    </source>
</evidence>
<reference evidence="6 7" key="1">
    <citation type="submission" date="2016-02" db="EMBL/GenBank/DDBJ databases">
        <title>Complete genome of Sinomonas atrocyanea KCTC 3377.</title>
        <authorList>
            <person name="Kim K.M."/>
        </authorList>
    </citation>
    <scope>NUCLEOTIDE SEQUENCE [LARGE SCALE GENOMIC DNA]</scope>
    <source>
        <strain evidence="6 7">KCTC 3377</strain>
    </source>
</reference>
<dbReference type="Proteomes" id="UP000070134">
    <property type="component" value="Chromosome"/>
</dbReference>
<feature type="region of interest" description="Disordered" evidence="4">
    <location>
        <begin position="303"/>
        <end position="328"/>
    </location>
</feature>
<sequence>MAREVGVSRTLVSFAFRNAPGVSEETRHAILEAARRLGYRPNRIAADLARKRAATVGLYLLDLHNEVYADIFAGVREALEGSGVRVILSVGDVRRRGGAEPGDEVESLLEARVGVIIAATLTGPDASLREAAAAVPLVSVARRIEGVDSIYSDDAAGARAATGHLLDLGHTRIVHLTGPRWEGHTERQRAYREAMHDAGLPPRVVAAPEFTFEAAQAAAARILEGPDRPTAVFAHNDQMALGVREAAEALGLRVPEDLSVVGYDDSRIARLAGIRLTSVDLDAHALGSAAGAAALARLADPSGPAVDRCSAPRLVVRTSTAPPPQPRR</sequence>
<dbReference type="SUPFAM" id="SSF53822">
    <property type="entry name" value="Periplasmic binding protein-like I"/>
    <property type="match status" value="1"/>
</dbReference>
<organism evidence="6 7">
    <name type="scientific">Sinomonas atrocyanea</name>
    <dbReference type="NCBI Taxonomy" id="37927"/>
    <lineage>
        <taxon>Bacteria</taxon>
        <taxon>Bacillati</taxon>
        <taxon>Actinomycetota</taxon>
        <taxon>Actinomycetes</taxon>
        <taxon>Micrococcales</taxon>
        <taxon>Micrococcaceae</taxon>
        <taxon>Sinomonas</taxon>
    </lineage>
</organism>
<dbReference type="KEGG" id="satk:SA2016_0235"/>
<dbReference type="PATRIC" id="fig|37927.3.peg.240"/>
<keyword evidence="7" id="KW-1185">Reference proteome</keyword>
<dbReference type="PANTHER" id="PTHR30146">
    <property type="entry name" value="LACI-RELATED TRANSCRIPTIONAL REPRESSOR"/>
    <property type="match status" value="1"/>
</dbReference>
<feature type="domain" description="HTH lacI-type" evidence="5">
    <location>
        <begin position="1"/>
        <end position="50"/>
    </location>
</feature>
<dbReference type="Pfam" id="PF13377">
    <property type="entry name" value="Peripla_BP_3"/>
    <property type="match status" value="1"/>
</dbReference>
<name>A0A126ZVL7_9MICC</name>
<proteinExistence type="predicted"/>
<evidence type="ECO:0000313" key="7">
    <source>
        <dbReference type="Proteomes" id="UP000070134"/>
    </source>
</evidence>
<dbReference type="AlphaFoldDB" id="A0A126ZVL7"/>
<dbReference type="GO" id="GO:0000976">
    <property type="term" value="F:transcription cis-regulatory region binding"/>
    <property type="evidence" value="ECO:0007669"/>
    <property type="project" value="TreeGrafter"/>
</dbReference>
<dbReference type="Gene3D" id="1.10.260.40">
    <property type="entry name" value="lambda repressor-like DNA-binding domains"/>
    <property type="match status" value="1"/>
</dbReference>
<dbReference type="PROSITE" id="PS50932">
    <property type="entry name" value="HTH_LACI_2"/>
    <property type="match status" value="1"/>
</dbReference>
<dbReference type="GO" id="GO:0003700">
    <property type="term" value="F:DNA-binding transcription factor activity"/>
    <property type="evidence" value="ECO:0007669"/>
    <property type="project" value="TreeGrafter"/>
</dbReference>
<dbReference type="Pfam" id="PF00356">
    <property type="entry name" value="LacI"/>
    <property type="match status" value="1"/>
</dbReference>
<dbReference type="InterPro" id="IPR028082">
    <property type="entry name" value="Peripla_BP_I"/>
</dbReference>
<evidence type="ECO:0000256" key="1">
    <source>
        <dbReference type="ARBA" id="ARBA00023015"/>
    </source>
</evidence>
<dbReference type="PANTHER" id="PTHR30146:SF153">
    <property type="entry name" value="LACTOSE OPERON REPRESSOR"/>
    <property type="match status" value="1"/>
</dbReference>
<keyword evidence="1" id="KW-0805">Transcription regulation</keyword>
<evidence type="ECO:0000256" key="4">
    <source>
        <dbReference type="SAM" id="MobiDB-lite"/>
    </source>
</evidence>
<protein>
    <submittedName>
        <fullName evidence="6">LacI family transcription regulator</fullName>
    </submittedName>
</protein>
<dbReference type="CDD" id="cd01392">
    <property type="entry name" value="HTH_LacI"/>
    <property type="match status" value="1"/>
</dbReference>
<dbReference type="Gene3D" id="3.40.50.2300">
    <property type="match status" value="2"/>
</dbReference>
<dbReference type="SMART" id="SM00354">
    <property type="entry name" value="HTH_LACI"/>
    <property type="match status" value="1"/>
</dbReference>
<keyword evidence="2" id="KW-0238">DNA-binding</keyword>
<gene>
    <name evidence="6" type="ORF">SA2016_0235</name>
</gene>
<evidence type="ECO:0000313" key="6">
    <source>
        <dbReference type="EMBL" id="AMM30936.1"/>
    </source>
</evidence>
<dbReference type="InterPro" id="IPR046335">
    <property type="entry name" value="LacI/GalR-like_sensor"/>
</dbReference>
<dbReference type="EMBL" id="CP014518">
    <property type="protein sequence ID" value="AMM30936.1"/>
    <property type="molecule type" value="Genomic_DNA"/>
</dbReference>
<dbReference type="InterPro" id="IPR010982">
    <property type="entry name" value="Lambda_DNA-bd_dom_sf"/>
</dbReference>
<keyword evidence="3" id="KW-0804">Transcription</keyword>
<dbReference type="STRING" id="37927.SA2016_0235"/>
<dbReference type="CDD" id="cd06267">
    <property type="entry name" value="PBP1_LacI_sugar_binding-like"/>
    <property type="match status" value="1"/>
</dbReference>
<accession>A0A126ZVL7</accession>
<evidence type="ECO:0000256" key="2">
    <source>
        <dbReference type="ARBA" id="ARBA00023125"/>
    </source>
</evidence>
<dbReference type="SUPFAM" id="SSF47413">
    <property type="entry name" value="lambda repressor-like DNA-binding domains"/>
    <property type="match status" value="1"/>
</dbReference>
<evidence type="ECO:0000259" key="5">
    <source>
        <dbReference type="PROSITE" id="PS50932"/>
    </source>
</evidence>
<dbReference type="InterPro" id="IPR000843">
    <property type="entry name" value="HTH_LacI"/>
</dbReference>